<dbReference type="InParanoid" id="C1F823"/>
<evidence type="ECO:0000256" key="6">
    <source>
        <dbReference type="ARBA" id="ARBA00023237"/>
    </source>
</evidence>
<evidence type="ECO:0000256" key="2">
    <source>
        <dbReference type="ARBA" id="ARBA00022448"/>
    </source>
</evidence>
<organism evidence="9 10">
    <name type="scientific">Acidobacterium capsulatum (strain ATCC 51196 / DSM 11244 / BCRC 80197 / JCM 7670 / NBRC 15755 / NCIMB 13165 / 161)</name>
    <dbReference type="NCBI Taxonomy" id="240015"/>
    <lineage>
        <taxon>Bacteria</taxon>
        <taxon>Pseudomonadati</taxon>
        <taxon>Acidobacteriota</taxon>
        <taxon>Terriglobia</taxon>
        <taxon>Terriglobales</taxon>
        <taxon>Acidobacteriaceae</taxon>
        <taxon>Acidobacterium</taxon>
    </lineage>
</organism>
<dbReference type="Pfam" id="PF13620">
    <property type="entry name" value="CarboxypepD_reg"/>
    <property type="match status" value="1"/>
</dbReference>
<proteinExistence type="predicted"/>
<keyword evidence="2" id="KW-0813">Transport</keyword>
<protein>
    <submittedName>
        <fullName evidence="9">Putative Oar protein</fullName>
    </submittedName>
</protein>
<keyword evidence="10" id="KW-1185">Reference proteome</keyword>
<feature type="chain" id="PRO_5002907500" evidence="7">
    <location>
        <begin position="31"/>
        <end position="1191"/>
    </location>
</feature>
<keyword evidence="6" id="KW-0998">Cell outer membrane</keyword>
<dbReference type="Gene3D" id="2.60.40.1120">
    <property type="entry name" value="Carboxypeptidase-like, regulatory domain"/>
    <property type="match status" value="1"/>
</dbReference>
<dbReference type="Gene3D" id="2.40.170.20">
    <property type="entry name" value="TonB-dependent receptor, beta-barrel domain"/>
    <property type="match status" value="1"/>
</dbReference>
<gene>
    <name evidence="9" type="ordered locus">ACP_0067</name>
</gene>
<dbReference type="GO" id="GO:0009279">
    <property type="term" value="C:cell outer membrane"/>
    <property type="evidence" value="ECO:0007669"/>
    <property type="project" value="UniProtKB-SubCell"/>
</dbReference>
<dbReference type="STRING" id="240015.ACP_0067"/>
<keyword evidence="7" id="KW-0732">Signal</keyword>
<evidence type="ECO:0000256" key="4">
    <source>
        <dbReference type="ARBA" id="ARBA00022692"/>
    </source>
</evidence>
<dbReference type="InterPro" id="IPR008969">
    <property type="entry name" value="CarboxyPept-like_regulatory"/>
</dbReference>
<dbReference type="EMBL" id="CP001472">
    <property type="protein sequence ID" value="ACO32255.1"/>
    <property type="molecule type" value="Genomic_DNA"/>
</dbReference>
<evidence type="ECO:0000313" key="9">
    <source>
        <dbReference type="EMBL" id="ACO32255.1"/>
    </source>
</evidence>
<dbReference type="Proteomes" id="UP000002207">
    <property type="component" value="Chromosome"/>
</dbReference>
<dbReference type="InterPro" id="IPR057601">
    <property type="entry name" value="Oar-like_b-barrel"/>
</dbReference>
<comment type="subcellular location">
    <subcellularLocation>
        <location evidence="1">Cell outer membrane</location>
        <topology evidence="1">Multi-pass membrane protein</topology>
    </subcellularLocation>
</comment>
<evidence type="ECO:0000259" key="8">
    <source>
        <dbReference type="Pfam" id="PF25183"/>
    </source>
</evidence>
<evidence type="ECO:0000256" key="1">
    <source>
        <dbReference type="ARBA" id="ARBA00004571"/>
    </source>
</evidence>
<dbReference type="AlphaFoldDB" id="C1F823"/>
<name>C1F823_ACIC5</name>
<sequence>MEAKIVRILRVACAFVLAAGLFLVLPQAFAQLDTGAVTGVVADGTGAIIPSASVTITNTGTGFAAKTKTDANGVYTFSPLRIGSYSITASAPGFQTTKQENVTVQVQERLSVNLTLKPGQVTQTVTVTTAPPLLQTQSGSVGQVMTAQTINHVPLNGRNWVYIAQLSAGTAPSEGSRGGGKGDFEANGQRAEQNNFILDGVDNNVNVVDFVNGASYVVQPPPDALSEFKVQTGDYSAEFGHSAGAVVNATIKSGTNQIHGDLWEYFRNTVLDARNFNAQTVPAYHENQFGATLGFPILKNKLFFFGDTQANRIIFGNTQTLTVPTAKMRQGDFTELLNTSLTGNAQPVYLYQPNKQDGTPLACNGQQNVFCPNQINKVAQNILNLYPLPNANNGKTYNNYVVSTPDRDNTFQWDARMDYNMSSHDQMFARFSYYHEPGYNPPPLGPILDGGSFGNDGTILNLGENFVYSETHVFSPTFSNEFRFGYNYLHDGYLQPNYNTNIAPTLGLGGIPYGPDFPENGGLPNVSVSGISSFGSTTYFATDEHENVFQLLDDVTKIAGNHSLKMGVDFQSIRFSTLQPPFSRGTYSFNGLYTSNQSADFTGYGVADFLADQNNFAQISNEFKNGDAHWYRAAYFEDDWRATSKLTLNLGVRYDYYQPYKDVGGYQATYYVTGPTGPGFGQAVYQIPEQQRSYPMSPAFLNLLAKDNITLQYVNNPALINAQHDNFAPRFGISYAVTPNDVVRAGYGIFYGGLESTGYYPNLGENYPFQFTDTFNAPSCNPNSCPSISDPAHGGISLENGFSNALAAGLQNFISTPALRGSDHLAKTPYTEDYNLSYEHAFSSNLAATISYVGDVSRHLQVFPDPNAQFALTNPNVNSNPYRPFPDFGGTAYTNYAGMSNYNSLQAKLQKRMSNGLNFLVSYTWSHSLDDAPTPLGSTGDPGYRNTNLLPIINDYSNSAFDVRQRLSLNAFYELPFGKGRKYLNRGGVLNAIAGGWAANITYFAQTGNPFTVSPNNSGPSGGGTRAILIGDPFKGGGSPNSTNPNVVCPAQVRTKANWYNPCAFANPDSGKEISPGPYNGSYTTPQPGYKYPAEVTNRAQVLALLGGRRNQIYGPGYNRANMSVFKDFPTWRKQYLEFRGDIFNLFNTPALGIPSVTNLNSNGGQITGPRFFQNFTPDARFLQFALKYQF</sequence>
<dbReference type="PANTHER" id="PTHR30069">
    <property type="entry name" value="TONB-DEPENDENT OUTER MEMBRANE RECEPTOR"/>
    <property type="match status" value="1"/>
</dbReference>
<evidence type="ECO:0000256" key="7">
    <source>
        <dbReference type="SAM" id="SignalP"/>
    </source>
</evidence>
<dbReference type="PANTHER" id="PTHR30069:SF46">
    <property type="entry name" value="OAR PROTEIN"/>
    <property type="match status" value="1"/>
</dbReference>
<dbReference type="InterPro" id="IPR036942">
    <property type="entry name" value="Beta-barrel_TonB_sf"/>
</dbReference>
<evidence type="ECO:0000256" key="5">
    <source>
        <dbReference type="ARBA" id="ARBA00023136"/>
    </source>
</evidence>
<feature type="domain" description="TonB-dependent transporter Oar-like beta-barrel" evidence="8">
    <location>
        <begin position="250"/>
        <end position="1170"/>
    </location>
</feature>
<dbReference type="SUPFAM" id="SSF56935">
    <property type="entry name" value="Porins"/>
    <property type="match status" value="1"/>
</dbReference>
<evidence type="ECO:0000256" key="3">
    <source>
        <dbReference type="ARBA" id="ARBA00022452"/>
    </source>
</evidence>
<dbReference type="InterPro" id="IPR039426">
    <property type="entry name" value="TonB-dep_rcpt-like"/>
</dbReference>
<evidence type="ECO:0000313" key="10">
    <source>
        <dbReference type="Proteomes" id="UP000002207"/>
    </source>
</evidence>
<dbReference type="GO" id="GO:0044718">
    <property type="term" value="P:siderophore transmembrane transport"/>
    <property type="evidence" value="ECO:0007669"/>
    <property type="project" value="TreeGrafter"/>
</dbReference>
<dbReference type="KEGG" id="aca:ACP_0067"/>
<dbReference type="GO" id="GO:0015344">
    <property type="term" value="F:siderophore uptake transmembrane transporter activity"/>
    <property type="evidence" value="ECO:0007669"/>
    <property type="project" value="TreeGrafter"/>
</dbReference>
<dbReference type="HOGENOM" id="CLU_006298_0_0_0"/>
<dbReference type="eggNOG" id="COG1629">
    <property type="taxonomic scope" value="Bacteria"/>
</dbReference>
<accession>C1F823</accession>
<feature type="signal peptide" evidence="7">
    <location>
        <begin position="1"/>
        <end position="30"/>
    </location>
</feature>
<keyword evidence="3" id="KW-1134">Transmembrane beta strand</keyword>
<reference evidence="9 10" key="1">
    <citation type="journal article" date="2009" name="Appl. Environ. Microbiol.">
        <title>Three genomes from the phylum Acidobacteria provide insight into the lifestyles of these microorganisms in soils.</title>
        <authorList>
            <person name="Ward N.L."/>
            <person name="Challacombe J.F."/>
            <person name="Janssen P.H."/>
            <person name="Henrissat B."/>
            <person name="Coutinho P.M."/>
            <person name="Wu M."/>
            <person name="Xie G."/>
            <person name="Haft D.H."/>
            <person name="Sait M."/>
            <person name="Badger J."/>
            <person name="Barabote R.D."/>
            <person name="Bradley B."/>
            <person name="Brettin T.S."/>
            <person name="Brinkac L.M."/>
            <person name="Bruce D."/>
            <person name="Creasy T."/>
            <person name="Daugherty S.C."/>
            <person name="Davidsen T.M."/>
            <person name="DeBoy R.T."/>
            <person name="Detter J.C."/>
            <person name="Dodson R.J."/>
            <person name="Durkin A.S."/>
            <person name="Ganapathy A."/>
            <person name="Gwinn-Giglio M."/>
            <person name="Han C.S."/>
            <person name="Khouri H."/>
            <person name="Kiss H."/>
            <person name="Kothari S.P."/>
            <person name="Madupu R."/>
            <person name="Nelson K.E."/>
            <person name="Nelson W.C."/>
            <person name="Paulsen I."/>
            <person name="Penn K."/>
            <person name="Ren Q."/>
            <person name="Rosovitz M.J."/>
            <person name="Selengut J.D."/>
            <person name="Shrivastava S."/>
            <person name="Sullivan S.A."/>
            <person name="Tapia R."/>
            <person name="Thompson L.S."/>
            <person name="Watkins K.L."/>
            <person name="Yang Q."/>
            <person name="Yu C."/>
            <person name="Zafar N."/>
            <person name="Zhou L."/>
            <person name="Kuske C.R."/>
        </authorList>
    </citation>
    <scope>NUCLEOTIDE SEQUENCE [LARGE SCALE GENOMIC DNA]</scope>
    <source>
        <strain evidence="10">ATCC 51196 / DSM 11244 / BCRC 80197 / JCM 7670 / NBRC 15755 / NCIMB 13165 / 161</strain>
    </source>
</reference>
<keyword evidence="4" id="KW-0812">Transmembrane</keyword>
<keyword evidence="5" id="KW-0472">Membrane</keyword>
<dbReference type="Pfam" id="PF25183">
    <property type="entry name" value="OMP_b-brl_4"/>
    <property type="match status" value="1"/>
</dbReference>
<dbReference type="SUPFAM" id="SSF49464">
    <property type="entry name" value="Carboxypeptidase regulatory domain-like"/>
    <property type="match status" value="1"/>
</dbReference>